<dbReference type="PANTHER" id="PTHR46832">
    <property type="entry name" value="5'-METHYLTHIOADENOSINE/S-ADENOSYLHOMOCYSTEINE NUCLEOSIDASE"/>
    <property type="match status" value="1"/>
</dbReference>
<dbReference type="SUPFAM" id="SSF53167">
    <property type="entry name" value="Purine and uridine phosphorylases"/>
    <property type="match status" value="1"/>
</dbReference>
<gene>
    <name evidence="2" type="ordered locus">OCA5_c13980</name>
</gene>
<dbReference type="PATRIC" id="fig|504832.7.peg.1486"/>
<dbReference type="KEGG" id="oca:OCAR_6670"/>
<dbReference type="KEGG" id="ocg:OCA5_c13980"/>
<dbReference type="GO" id="GO:0005829">
    <property type="term" value="C:cytosol"/>
    <property type="evidence" value="ECO:0007669"/>
    <property type="project" value="TreeGrafter"/>
</dbReference>
<dbReference type="GO" id="GO:0008930">
    <property type="term" value="F:methylthioadenosine nucleosidase activity"/>
    <property type="evidence" value="ECO:0007669"/>
    <property type="project" value="TreeGrafter"/>
</dbReference>
<protein>
    <recommendedName>
        <fullName evidence="1">Nucleoside phosphorylase domain-containing protein</fullName>
    </recommendedName>
</protein>
<dbReference type="InterPro" id="IPR000845">
    <property type="entry name" value="Nucleoside_phosphorylase_d"/>
</dbReference>
<sequence length="241" mass="25308">MIETTGEDAAQQIEKPVLIVTGLKQEARIAAGPGLTVICSSSNPVQLREMMMSFDPASIRGIVSFGVAGGLNPALRSGDIVIASEIIASKGRWLAAEALSQALYGLPEQGAHRIVRGVLAGVEEVVLGQTAKAALRSATGADAVDMESHIAARYAAQHSLPFAALRVISDPAHRALPAIAAAALKADGNVDVWKVMRGIARSPSQIRALVHSGRDFNRALRGLRSYRSRLDGAMAMTALGR</sequence>
<evidence type="ECO:0000259" key="1">
    <source>
        <dbReference type="Pfam" id="PF01048"/>
    </source>
</evidence>
<dbReference type="RefSeq" id="WP_012563807.1">
    <property type="nucleotide sequence ID" value="NC_011386.1"/>
</dbReference>
<dbReference type="GO" id="GO:0008782">
    <property type="term" value="F:adenosylhomocysteine nucleosidase activity"/>
    <property type="evidence" value="ECO:0007669"/>
    <property type="project" value="TreeGrafter"/>
</dbReference>
<dbReference type="NCBIfam" id="NF005476">
    <property type="entry name" value="PRK07077.1"/>
    <property type="match status" value="1"/>
</dbReference>
<dbReference type="Gene3D" id="3.40.50.1580">
    <property type="entry name" value="Nucleoside phosphorylase domain"/>
    <property type="match status" value="1"/>
</dbReference>
<proteinExistence type="predicted"/>
<dbReference type="OrthoDB" id="7357315at2"/>
<dbReference type="InterPro" id="IPR017831">
    <property type="entry name" value="Hopanoid-assoc_phosphoryl_HpnG"/>
</dbReference>
<dbReference type="NCBIfam" id="TIGR03468">
    <property type="entry name" value="HpnG"/>
    <property type="match status" value="1"/>
</dbReference>
<dbReference type="CDD" id="cd17768">
    <property type="entry name" value="adenosylhopane_nucleosidase_HpnG-like"/>
    <property type="match status" value="1"/>
</dbReference>
<dbReference type="HOGENOM" id="CLU_031248_4_0_5"/>
<dbReference type="Pfam" id="PF01048">
    <property type="entry name" value="PNP_UDP_1"/>
    <property type="match status" value="1"/>
</dbReference>
<keyword evidence="3" id="KW-1185">Reference proteome</keyword>
<organism evidence="2 3">
    <name type="scientific">Afipia carboxidovorans (strain ATCC 49405 / DSM 1227 / KCTC 32145 / OM5)</name>
    <name type="common">Oligotropha carboxidovorans</name>
    <dbReference type="NCBI Taxonomy" id="504832"/>
    <lineage>
        <taxon>Bacteria</taxon>
        <taxon>Pseudomonadati</taxon>
        <taxon>Pseudomonadota</taxon>
        <taxon>Alphaproteobacteria</taxon>
        <taxon>Hyphomicrobiales</taxon>
        <taxon>Nitrobacteraceae</taxon>
        <taxon>Afipia</taxon>
    </lineage>
</organism>
<dbReference type="eggNOG" id="COG0775">
    <property type="taxonomic scope" value="Bacteria"/>
</dbReference>
<dbReference type="AlphaFoldDB" id="B6JG69"/>
<dbReference type="InterPro" id="IPR035994">
    <property type="entry name" value="Nucleoside_phosphorylase_sf"/>
</dbReference>
<accession>B6JG69</accession>
<evidence type="ECO:0000313" key="2">
    <source>
        <dbReference type="EMBL" id="AEI06114.1"/>
    </source>
</evidence>
<feature type="domain" description="Nucleoside phosphorylase" evidence="1">
    <location>
        <begin position="54"/>
        <end position="174"/>
    </location>
</feature>
<dbReference type="STRING" id="504832.OCA5_c13980"/>
<name>B6JG69_AFIC5</name>
<dbReference type="GO" id="GO:0019284">
    <property type="term" value="P:L-methionine salvage from S-adenosylmethionine"/>
    <property type="evidence" value="ECO:0007669"/>
    <property type="project" value="TreeGrafter"/>
</dbReference>
<dbReference type="EMBL" id="CP002826">
    <property type="protein sequence ID" value="AEI06114.1"/>
    <property type="molecule type" value="Genomic_DNA"/>
</dbReference>
<dbReference type="GO" id="GO:0009116">
    <property type="term" value="P:nucleoside metabolic process"/>
    <property type="evidence" value="ECO:0007669"/>
    <property type="project" value="InterPro"/>
</dbReference>
<dbReference type="PANTHER" id="PTHR46832:SF1">
    <property type="entry name" value="5'-METHYLTHIOADENOSINE_S-ADENOSYLHOMOCYSTEINE NUCLEOSIDASE"/>
    <property type="match status" value="1"/>
</dbReference>
<reference evidence="2 3" key="1">
    <citation type="journal article" date="2011" name="J. Bacteriol.">
        <title>Complete genome sequences of the chemolithoautotrophic Oligotropha carboxidovorans strains OM4 and OM5.</title>
        <authorList>
            <person name="Volland S."/>
            <person name="Rachinger M."/>
            <person name="Strittmatter A."/>
            <person name="Daniel R."/>
            <person name="Gottschalk G."/>
            <person name="Meyer O."/>
        </authorList>
    </citation>
    <scope>NUCLEOTIDE SEQUENCE [LARGE SCALE GENOMIC DNA]</scope>
    <source>
        <strain evidence="3">ATCC 49405 / DSM 1227 / KCTC 32145 / OM5</strain>
    </source>
</reference>
<dbReference type="Proteomes" id="UP000007730">
    <property type="component" value="Chromosome"/>
</dbReference>
<evidence type="ECO:0000313" key="3">
    <source>
        <dbReference type="Proteomes" id="UP000007730"/>
    </source>
</evidence>